<keyword evidence="2" id="KW-1185">Reference proteome</keyword>
<proteinExistence type="predicted"/>
<evidence type="ECO:0000313" key="1">
    <source>
        <dbReference type="EMBL" id="NHZ61122.1"/>
    </source>
</evidence>
<gene>
    <name evidence="1" type="ORF">F1735_02155</name>
</gene>
<sequence length="224" mass="25049">MLVASEDPADNEAFRHPPETPMFPSYYACSSCNEKFEFAFREAWYYVGTEPAGNQVAYDDLLSVNIRPAWCKDCDCLCLVEDIAPVRVFEDAYGAARGGRKVDYPGDTEYMDAAGALKEIEDQLRWRMGRRQAPRALCCGGARYQLMNVAQPLLKHAQCDFGVVEPKSCLVGAYCGPGPGERSPANLRVYDAEGDLIGLLTWNKREQRMWAIEALQYPLPVADD</sequence>
<dbReference type="EMBL" id="WHJF01000003">
    <property type="protein sequence ID" value="NHZ61122.1"/>
    <property type="molecule type" value="Genomic_DNA"/>
</dbReference>
<dbReference type="Proteomes" id="UP000610594">
    <property type="component" value="Unassembled WGS sequence"/>
</dbReference>
<accession>A0ABX0MGH1</accession>
<name>A0ABX0MGH1_9BURK</name>
<protein>
    <submittedName>
        <fullName evidence="1">Uncharacterized protein</fullName>
    </submittedName>
</protein>
<evidence type="ECO:0000313" key="2">
    <source>
        <dbReference type="Proteomes" id="UP000610594"/>
    </source>
</evidence>
<comment type="caution">
    <text evidence="1">The sequence shown here is derived from an EMBL/GenBank/DDBJ whole genome shotgun (WGS) entry which is preliminary data.</text>
</comment>
<reference evidence="1 2" key="1">
    <citation type="submission" date="2019-10" db="EMBL/GenBank/DDBJ databases">
        <title>Taxonomy of Antarctic Massilia spp.: description of Massilia rubra sp. nov., Massilia aquatica sp. nov., Massilia mucilaginosa sp. nov., Massilia frigida sp. nov. isolated from streams, lakes and regoliths.</title>
        <authorList>
            <person name="Holochova P."/>
            <person name="Sedlacek I."/>
            <person name="Kralova S."/>
            <person name="Maslanova I."/>
            <person name="Busse H.-J."/>
            <person name="Stankova E."/>
            <person name="Vrbovska V."/>
            <person name="Kovarovic V."/>
            <person name="Bartak M."/>
            <person name="Svec P."/>
            <person name="Pantucek R."/>
        </authorList>
    </citation>
    <scope>NUCLEOTIDE SEQUENCE [LARGE SCALE GENOMIC DNA]</scope>
    <source>
        <strain evidence="1 2">CCM 8694</strain>
    </source>
</reference>
<dbReference type="RefSeq" id="WP_167235382.1">
    <property type="nucleotide sequence ID" value="NZ_WHJF01000003.1"/>
</dbReference>
<organism evidence="1 2">
    <name type="scientific">Massilia genomosp. 1</name>
    <dbReference type="NCBI Taxonomy" id="2609280"/>
    <lineage>
        <taxon>Bacteria</taxon>
        <taxon>Pseudomonadati</taxon>
        <taxon>Pseudomonadota</taxon>
        <taxon>Betaproteobacteria</taxon>
        <taxon>Burkholderiales</taxon>
        <taxon>Oxalobacteraceae</taxon>
        <taxon>Telluria group</taxon>
        <taxon>Massilia</taxon>
    </lineage>
</organism>